<dbReference type="InterPro" id="IPR000550">
    <property type="entry name" value="Hppk"/>
</dbReference>
<evidence type="ECO:0000313" key="14">
    <source>
        <dbReference type="EMBL" id="OSQ38077.1"/>
    </source>
</evidence>
<comment type="similarity">
    <text evidence="2">Belongs to the HPPK family.</text>
</comment>
<evidence type="ECO:0000256" key="6">
    <source>
        <dbReference type="ARBA" id="ARBA00022741"/>
    </source>
</evidence>
<comment type="function">
    <text evidence="10">Catalyzes the transfer of pyrophosphate from adenosine triphosphate (ATP) to 6-hydroxymethyl-7,8-dihydropterin, an enzymatic step in folate biosynthesis pathway.</text>
</comment>
<dbReference type="GO" id="GO:0046654">
    <property type="term" value="P:tetrahydrofolate biosynthetic process"/>
    <property type="evidence" value="ECO:0007669"/>
    <property type="project" value="UniProtKB-UniPathway"/>
</dbReference>
<evidence type="ECO:0000256" key="8">
    <source>
        <dbReference type="ARBA" id="ARBA00022840"/>
    </source>
</evidence>
<evidence type="ECO:0000256" key="5">
    <source>
        <dbReference type="ARBA" id="ARBA00022679"/>
    </source>
</evidence>
<dbReference type="GO" id="GO:0016301">
    <property type="term" value="F:kinase activity"/>
    <property type="evidence" value="ECO:0007669"/>
    <property type="project" value="UniProtKB-KW"/>
</dbReference>
<evidence type="ECO:0000256" key="3">
    <source>
        <dbReference type="ARBA" id="ARBA00013253"/>
    </source>
</evidence>
<comment type="pathway">
    <text evidence="1">Cofactor biosynthesis; tetrahydrofolate biosynthesis; 2-amino-4-hydroxy-6-hydroxymethyl-7,8-dihydropteridine diphosphate from 7,8-dihydroneopterin triphosphate: step 4/4.</text>
</comment>
<keyword evidence="9" id="KW-0289">Folate biosynthesis</keyword>
<protein>
    <recommendedName>
        <fullName evidence="4">2-amino-4-hydroxy-6-hydroxymethyldihydropteridine pyrophosphokinase</fullName>
        <ecNumber evidence="3">2.7.6.3</ecNumber>
    </recommendedName>
    <alternativeName>
        <fullName evidence="11">6-hydroxymethyl-7,8-dihydropterin pyrophosphokinase</fullName>
    </alternativeName>
    <alternativeName>
        <fullName evidence="12">7,8-dihydro-6-hydroxymethylpterin-pyrophosphokinase</fullName>
    </alternativeName>
</protein>
<evidence type="ECO:0000313" key="15">
    <source>
        <dbReference type="Proteomes" id="UP000193391"/>
    </source>
</evidence>
<dbReference type="NCBIfam" id="TIGR01498">
    <property type="entry name" value="folK"/>
    <property type="match status" value="1"/>
</dbReference>
<dbReference type="Gene3D" id="3.30.70.560">
    <property type="entry name" value="7,8-Dihydro-6-hydroxymethylpterin-pyrophosphokinase HPPK"/>
    <property type="match status" value="1"/>
</dbReference>
<accession>A0A1Y2KZF5</accession>
<dbReference type="EMBL" id="JFKA01000005">
    <property type="protein sequence ID" value="OSQ38077.1"/>
    <property type="molecule type" value="Genomic_DNA"/>
</dbReference>
<dbReference type="AlphaFoldDB" id="A0A1Y2KZF5"/>
<dbReference type="Pfam" id="PF01288">
    <property type="entry name" value="HPPK"/>
    <property type="match status" value="1"/>
</dbReference>
<dbReference type="PANTHER" id="PTHR43071:SF1">
    <property type="entry name" value="2-AMINO-4-HYDROXY-6-HYDROXYMETHYLDIHYDROPTERIDINE PYROPHOSPHOKINASE"/>
    <property type="match status" value="1"/>
</dbReference>
<dbReference type="CDD" id="cd00483">
    <property type="entry name" value="HPPK"/>
    <property type="match status" value="1"/>
</dbReference>
<reference evidence="14 15" key="1">
    <citation type="submission" date="2014-03" db="EMBL/GenBank/DDBJ databases">
        <title>The draft genome sequence of Thalassospira mesophila JCM 18969.</title>
        <authorList>
            <person name="Lai Q."/>
            <person name="Shao Z."/>
        </authorList>
    </citation>
    <scope>NUCLEOTIDE SEQUENCE [LARGE SCALE GENOMIC DNA]</scope>
    <source>
        <strain evidence="14 15">JCM 18969</strain>
    </source>
</reference>
<comment type="caution">
    <text evidence="14">The sequence shown here is derived from an EMBL/GenBank/DDBJ whole genome shotgun (WGS) entry which is preliminary data.</text>
</comment>
<dbReference type="STRING" id="1293891.TMES_13025"/>
<dbReference type="OrthoDB" id="9808041at2"/>
<evidence type="ECO:0000256" key="4">
    <source>
        <dbReference type="ARBA" id="ARBA00016218"/>
    </source>
</evidence>
<name>A0A1Y2KZF5_9PROT</name>
<keyword evidence="5" id="KW-0808">Transferase</keyword>
<proteinExistence type="inferred from homology"/>
<evidence type="ECO:0000256" key="1">
    <source>
        <dbReference type="ARBA" id="ARBA00005051"/>
    </source>
</evidence>
<dbReference type="SUPFAM" id="SSF55083">
    <property type="entry name" value="6-hydroxymethyl-7,8-dihydropterin pyrophosphokinase, HPPK"/>
    <property type="match status" value="1"/>
</dbReference>
<keyword evidence="8" id="KW-0067">ATP-binding</keyword>
<evidence type="ECO:0000256" key="11">
    <source>
        <dbReference type="ARBA" id="ARBA00029766"/>
    </source>
</evidence>
<evidence type="ECO:0000256" key="7">
    <source>
        <dbReference type="ARBA" id="ARBA00022777"/>
    </source>
</evidence>
<evidence type="ECO:0000256" key="2">
    <source>
        <dbReference type="ARBA" id="ARBA00005810"/>
    </source>
</evidence>
<feature type="domain" description="7,8-dihydro-6-hydroxymethylpterin-pyrophosphokinase" evidence="13">
    <location>
        <begin position="3"/>
        <end position="135"/>
    </location>
</feature>
<evidence type="ECO:0000256" key="12">
    <source>
        <dbReference type="ARBA" id="ARBA00033413"/>
    </source>
</evidence>
<dbReference type="GO" id="GO:0005524">
    <property type="term" value="F:ATP binding"/>
    <property type="evidence" value="ECO:0007669"/>
    <property type="project" value="UniProtKB-KW"/>
</dbReference>
<sequence>MLIALGANLPTVRFGAPADAVRAAIAALATLDGVSIEKTSAFYETAPVPVSDQPWYVNAIVQIKTSMSPQELLARLHEIEADFGRVRVARNEARVLDLDLIAYGRQTIRDDGGLIVPHPRLHERAFVLLPLRDVAARWVHPVLHQPVSDMIDALPADQEIRQMSV</sequence>
<evidence type="ECO:0000256" key="9">
    <source>
        <dbReference type="ARBA" id="ARBA00022909"/>
    </source>
</evidence>
<dbReference type="GO" id="GO:0046656">
    <property type="term" value="P:folic acid biosynthetic process"/>
    <property type="evidence" value="ECO:0007669"/>
    <property type="project" value="UniProtKB-KW"/>
</dbReference>
<gene>
    <name evidence="14" type="ORF">TMES_13025</name>
</gene>
<keyword evidence="15" id="KW-1185">Reference proteome</keyword>
<dbReference type="Proteomes" id="UP000193391">
    <property type="component" value="Unassembled WGS sequence"/>
</dbReference>
<dbReference type="EC" id="2.7.6.3" evidence="3"/>
<evidence type="ECO:0000259" key="13">
    <source>
        <dbReference type="Pfam" id="PF01288"/>
    </source>
</evidence>
<dbReference type="GO" id="GO:0003848">
    <property type="term" value="F:2-amino-4-hydroxy-6-hydroxymethyldihydropteridine diphosphokinase activity"/>
    <property type="evidence" value="ECO:0007669"/>
    <property type="project" value="UniProtKB-EC"/>
</dbReference>
<organism evidence="14 15">
    <name type="scientific">Thalassospira mesophila</name>
    <dbReference type="NCBI Taxonomy" id="1293891"/>
    <lineage>
        <taxon>Bacteria</taxon>
        <taxon>Pseudomonadati</taxon>
        <taxon>Pseudomonadota</taxon>
        <taxon>Alphaproteobacteria</taxon>
        <taxon>Rhodospirillales</taxon>
        <taxon>Thalassospiraceae</taxon>
        <taxon>Thalassospira</taxon>
    </lineage>
</organism>
<evidence type="ECO:0000256" key="10">
    <source>
        <dbReference type="ARBA" id="ARBA00029409"/>
    </source>
</evidence>
<dbReference type="InterPro" id="IPR035907">
    <property type="entry name" value="Hppk_sf"/>
</dbReference>
<dbReference type="PANTHER" id="PTHR43071">
    <property type="entry name" value="2-AMINO-4-HYDROXY-6-HYDROXYMETHYLDIHYDROPTERIDINE PYROPHOSPHOKINASE"/>
    <property type="match status" value="1"/>
</dbReference>
<keyword evidence="7 14" id="KW-0418">Kinase</keyword>
<dbReference type="UniPathway" id="UPA00077">
    <property type="reaction ID" value="UER00155"/>
</dbReference>
<keyword evidence="6" id="KW-0547">Nucleotide-binding</keyword>